<protein>
    <submittedName>
        <fullName evidence="1">Uncharacterized protein</fullName>
    </submittedName>
</protein>
<comment type="caution">
    <text evidence="1">The sequence shown here is derived from an EMBL/GenBank/DDBJ whole genome shotgun (WGS) entry which is preliminary data.</text>
</comment>
<evidence type="ECO:0000313" key="1">
    <source>
        <dbReference type="EMBL" id="KAK9873638.1"/>
    </source>
</evidence>
<dbReference type="PANTHER" id="PTHR31094">
    <property type="entry name" value="RIKEN CDNA 2310061I04 GENE"/>
    <property type="match status" value="1"/>
</dbReference>
<dbReference type="Proteomes" id="UP001431783">
    <property type="component" value="Unassembled WGS sequence"/>
</dbReference>
<dbReference type="InterPro" id="IPR018790">
    <property type="entry name" value="DUF2358"/>
</dbReference>
<dbReference type="Pfam" id="PF10184">
    <property type="entry name" value="DUF2358"/>
    <property type="match status" value="1"/>
</dbReference>
<name>A0AAW1TTL3_9CUCU</name>
<gene>
    <name evidence="1" type="ORF">WA026_023423</name>
</gene>
<organism evidence="1 2">
    <name type="scientific">Henosepilachna vigintioctopunctata</name>
    <dbReference type="NCBI Taxonomy" id="420089"/>
    <lineage>
        <taxon>Eukaryota</taxon>
        <taxon>Metazoa</taxon>
        <taxon>Ecdysozoa</taxon>
        <taxon>Arthropoda</taxon>
        <taxon>Hexapoda</taxon>
        <taxon>Insecta</taxon>
        <taxon>Pterygota</taxon>
        <taxon>Neoptera</taxon>
        <taxon>Endopterygota</taxon>
        <taxon>Coleoptera</taxon>
        <taxon>Polyphaga</taxon>
        <taxon>Cucujiformia</taxon>
        <taxon>Coccinelloidea</taxon>
        <taxon>Coccinellidae</taxon>
        <taxon>Epilachninae</taxon>
        <taxon>Epilachnini</taxon>
        <taxon>Henosepilachna</taxon>
    </lineage>
</organism>
<dbReference type="EMBL" id="JARQZJ010000024">
    <property type="protein sequence ID" value="KAK9873638.1"/>
    <property type="molecule type" value="Genomic_DNA"/>
</dbReference>
<evidence type="ECO:0000313" key="2">
    <source>
        <dbReference type="Proteomes" id="UP001431783"/>
    </source>
</evidence>
<dbReference type="PANTHER" id="PTHR31094:SF2">
    <property type="entry name" value="RIKEN CDNA 2310061I04 GENE"/>
    <property type="match status" value="1"/>
</dbReference>
<reference evidence="1 2" key="1">
    <citation type="submission" date="2023-03" db="EMBL/GenBank/DDBJ databases">
        <title>Genome insight into feeding habits of ladybird beetles.</title>
        <authorList>
            <person name="Li H.-S."/>
            <person name="Huang Y.-H."/>
            <person name="Pang H."/>
        </authorList>
    </citation>
    <scope>NUCLEOTIDE SEQUENCE [LARGE SCALE GENOMIC DNA]</scope>
    <source>
        <strain evidence="1">SYSU_2023b</strain>
        <tissue evidence="1">Whole body</tissue>
    </source>
</reference>
<accession>A0AAW1TTL3</accession>
<sequence>MAICVRHVAGRLKNFNSTLMKNQPVEVWALSSHLSHRNQWKQNIDVMDKFSKEEYDKGYNTYGLYNTSQERASDTSNKSHIFLANEFVSEGSKLVFNSVRKNDSLVYTNNQKLKATSDDIQRTLAEKPTPESLNRVFLVLSNTLPKLFIQPMDYSIYNVDLIHVNNIRGTKTVGLFHFVKEIALLRTIGHLKFAYVKFEVLKITQHPEDSTVKVRWRISGISAMSVMLNFWRYKIWDLRQIIERADTWYDGFSTFYVNGKGEVFKHVADKMMPDSNAYPEVRTSHDGTVKLM</sequence>
<dbReference type="AlphaFoldDB" id="A0AAW1TTL3"/>
<keyword evidence="2" id="KW-1185">Reference proteome</keyword>
<proteinExistence type="predicted"/>